<accession>A0A565CGI7</accession>
<dbReference type="Pfam" id="PF01190">
    <property type="entry name" value="Pollen_Ole_e_1"/>
    <property type="match status" value="1"/>
</dbReference>
<comment type="caution">
    <text evidence="2">The sequence shown here is derived from an EMBL/GenBank/DDBJ whole genome shotgun (WGS) entry which is preliminary data.</text>
</comment>
<protein>
    <recommendedName>
        <fullName evidence="4">Pollen Ole e 1 allergen and extensin family protein</fullName>
    </recommendedName>
</protein>
<keyword evidence="3" id="KW-1185">Reference proteome</keyword>
<dbReference type="AlphaFoldDB" id="A0A565CGI7"/>
<name>A0A565CGI7_9BRAS</name>
<dbReference type="PANTHER" id="PTHR47273">
    <property type="entry name" value="EXPRESSED PROTEIN"/>
    <property type="match status" value="1"/>
</dbReference>
<proteinExistence type="predicted"/>
<organism evidence="2 3">
    <name type="scientific">Arabis nemorensis</name>
    <dbReference type="NCBI Taxonomy" id="586526"/>
    <lineage>
        <taxon>Eukaryota</taxon>
        <taxon>Viridiplantae</taxon>
        <taxon>Streptophyta</taxon>
        <taxon>Embryophyta</taxon>
        <taxon>Tracheophyta</taxon>
        <taxon>Spermatophyta</taxon>
        <taxon>Magnoliopsida</taxon>
        <taxon>eudicotyledons</taxon>
        <taxon>Gunneridae</taxon>
        <taxon>Pentapetalae</taxon>
        <taxon>rosids</taxon>
        <taxon>malvids</taxon>
        <taxon>Brassicales</taxon>
        <taxon>Brassicaceae</taxon>
        <taxon>Arabideae</taxon>
        <taxon>Arabis</taxon>
    </lineage>
</organism>
<dbReference type="EMBL" id="CABITT030000007">
    <property type="protein sequence ID" value="VVB12767.1"/>
    <property type="molecule type" value="Genomic_DNA"/>
</dbReference>
<evidence type="ECO:0008006" key="4">
    <source>
        <dbReference type="Google" id="ProtNLM"/>
    </source>
</evidence>
<dbReference type="PANTHER" id="PTHR47273:SF6">
    <property type="entry name" value="POLLEN OLE E 1 ALLERGEN AND EXTENSIN FAMILY PROTEIN"/>
    <property type="match status" value="1"/>
</dbReference>
<evidence type="ECO:0000313" key="2">
    <source>
        <dbReference type="EMBL" id="VVB12767.1"/>
    </source>
</evidence>
<reference evidence="2" key="1">
    <citation type="submission" date="2019-07" db="EMBL/GenBank/DDBJ databases">
        <authorList>
            <person name="Dittberner H."/>
        </authorList>
    </citation>
    <scope>NUCLEOTIDE SEQUENCE [LARGE SCALE GENOMIC DNA]</scope>
</reference>
<dbReference type="OrthoDB" id="744797at2759"/>
<evidence type="ECO:0000256" key="1">
    <source>
        <dbReference type="SAM" id="SignalP"/>
    </source>
</evidence>
<feature type="signal peptide" evidence="1">
    <location>
        <begin position="1"/>
        <end position="21"/>
    </location>
</feature>
<sequence length="162" mass="17954">MEMKFLFRGLTLVLMVALGEAVGDRMKWSRKEMVEMAGYGELKLSSVLLTVSLLSSSSPIPGATVGMKCHNGFRRRSKWIKAVTNELGQVVIDLPSHLHAIPDLEKACFIKPLSIPEPYQYCSSPNIHRGIQLVSSSNGSRVYTAGNITLHRAPCRKEEIIN</sequence>
<evidence type="ECO:0000313" key="3">
    <source>
        <dbReference type="Proteomes" id="UP000489600"/>
    </source>
</evidence>
<keyword evidence="1" id="KW-0732">Signal</keyword>
<feature type="chain" id="PRO_5022181716" description="Pollen Ole e 1 allergen and extensin family protein" evidence="1">
    <location>
        <begin position="22"/>
        <end position="162"/>
    </location>
</feature>
<dbReference type="Proteomes" id="UP000489600">
    <property type="component" value="Unassembled WGS sequence"/>
</dbReference>
<gene>
    <name evidence="2" type="ORF">ANE_LOCUS23211</name>
</gene>